<keyword evidence="1 4" id="KW-0808">Transferase</keyword>
<dbReference type="InterPro" id="IPR029063">
    <property type="entry name" value="SAM-dependent_MTases_sf"/>
</dbReference>
<dbReference type="EMBL" id="FNWO01000001">
    <property type="protein sequence ID" value="SEH25133.1"/>
    <property type="molecule type" value="Genomic_DNA"/>
</dbReference>
<dbReference type="CDD" id="cd02440">
    <property type="entry name" value="AdoMet_MTases"/>
    <property type="match status" value="1"/>
</dbReference>
<proteinExistence type="predicted"/>
<dbReference type="SUPFAM" id="SSF53335">
    <property type="entry name" value="S-adenosyl-L-methionine-dependent methyltransferases"/>
    <property type="match status" value="1"/>
</dbReference>
<accession>A0A1H6GTG9</accession>
<feature type="domain" description="Methyltransferase small" evidence="3">
    <location>
        <begin position="36"/>
        <end position="174"/>
    </location>
</feature>
<keyword evidence="2" id="KW-0949">S-adenosyl-L-methionine</keyword>
<evidence type="ECO:0000256" key="1">
    <source>
        <dbReference type="ARBA" id="ARBA00022603"/>
    </source>
</evidence>
<dbReference type="OrthoDB" id="5489421at2"/>
<dbReference type="Proteomes" id="UP000182983">
    <property type="component" value="Unassembled WGS sequence"/>
</dbReference>
<evidence type="ECO:0000259" key="3">
    <source>
        <dbReference type="Pfam" id="PF05175"/>
    </source>
</evidence>
<dbReference type="RefSeq" id="WP_074764532.1">
    <property type="nucleotide sequence ID" value="NZ_FNWO01000001.1"/>
</dbReference>
<dbReference type="InterPro" id="IPR050210">
    <property type="entry name" value="tRNA_Adenine-N(6)_MTase"/>
</dbReference>
<dbReference type="GO" id="GO:0032259">
    <property type="term" value="P:methylation"/>
    <property type="evidence" value="ECO:0007669"/>
    <property type="project" value="UniProtKB-KW"/>
</dbReference>
<dbReference type="AlphaFoldDB" id="A0A1H6GTG9"/>
<evidence type="ECO:0000256" key="2">
    <source>
        <dbReference type="ARBA" id="ARBA00022691"/>
    </source>
</evidence>
<organism evidence="4 5">
    <name type="scientific">Magnetospirillum fulvum</name>
    <name type="common">Rhodospirillum fulvum</name>
    <dbReference type="NCBI Taxonomy" id="1082"/>
    <lineage>
        <taxon>Bacteria</taxon>
        <taxon>Pseudomonadati</taxon>
        <taxon>Pseudomonadota</taxon>
        <taxon>Alphaproteobacteria</taxon>
        <taxon>Rhodospirillales</taxon>
        <taxon>Rhodospirillaceae</taxon>
        <taxon>Magnetospirillum</taxon>
    </lineage>
</organism>
<protein>
    <submittedName>
        <fullName evidence="4">tRNA1(Val) A37 N6-methylase TrmN6</fullName>
    </submittedName>
</protein>
<dbReference type="GO" id="GO:0008168">
    <property type="term" value="F:methyltransferase activity"/>
    <property type="evidence" value="ECO:0007669"/>
    <property type="project" value="UniProtKB-KW"/>
</dbReference>
<dbReference type="Pfam" id="PF05175">
    <property type="entry name" value="MTS"/>
    <property type="match status" value="1"/>
</dbReference>
<dbReference type="PANTHER" id="PTHR47739">
    <property type="entry name" value="TRNA1(VAL) (ADENINE(37)-N6)-METHYLTRANSFERASE"/>
    <property type="match status" value="1"/>
</dbReference>
<evidence type="ECO:0000313" key="4">
    <source>
        <dbReference type="EMBL" id="SEH25133.1"/>
    </source>
</evidence>
<dbReference type="Gene3D" id="3.40.50.150">
    <property type="entry name" value="Vaccinia Virus protein VP39"/>
    <property type="match status" value="1"/>
</dbReference>
<reference evidence="5" key="1">
    <citation type="submission" date="2016-10" db="EMBL/GenBank/DDBJ databases">
        <authorList>
            <person name="Varghese N."/>
            <person name="Submissions S."/>
        </authorList>
    </citation>
    <scope>NUCLEOTIDE SEQUENCE [LARGE SCALE GENOMIC DNA]</scope>
    <source>
        <strain evidence="5">DSM 13234</strain>
    </source>
</reference>
<dbReference type="InterPro" id="IPR007848">
    <property type="entry name" value="Small_mtfrase_dom"/>
</dbReference>
<dbReference type="PANTHER" id="PTHR47739:SF1">
    <property type="entry name" value="TRNA1(VAL) (ADENINE(37)-N6)-METHYLTRANSFERASE"/>
    <property type="match status" value="1"/>
</dbReference>
<name>A0A1H6GTG9_MAGFU</name>
<gene>
    <name evidence="4" type="ORF">SAMN04244559_00137</name>
</gene>
<evidence type="ECO:0000313" key="5">
    <source>
        <dbReference type="Proteomes" id="UP000182983"/>
    </source>
</evidence>
<keyword evidence="5" id="KW-1185">Reference proteome</keyword>
<keyword evidence="1 4" id="KW-0489">Methyltransferase</keyword>
<sequence length="254" mass="26478">MPGDELASVTEDRLIGGRVRLCQPAKGYRAAIDPVFLAAAMTVEPDETVLDLGCGVGAAGLCLLARQPLARVTGLELQAGMADLARRNGDANGHPPDRFKIVEGSALSPPPELTGGGFAHVMTNPPFQPPGRGTAPPEGSKALAHVESAGDLAAWVKAAARLLAPKGRLWVIHRADRLEELLAAFAGRGLGEVRVLPLWPKPGRAAGRVIVAARKGSRTPFALLPGLVLHRDDGGYSPAAESVLREAAAISWEG</sequence>